<dbReference type="AlphaFoldDB" id="A0A2N3I3Y0"/>
<name>A0A2N3I3Y0_9BACT</name>
<gene>
    <name evidence="1" type="ORF">BZG02_04015</name>
</gene>
<dbReference type="EMBL" id="MVDD01000002">
    <property type="protein sequence ID" value="PKQ65011.1"/>
    <property type="molecule type" value="Genomic_DNA"/>
</dbReference>
<sequence length="391" mass="44913">MINKNEEKSIKEALDRICSHKLFVNSSTNINLLKYLVEKAIAQEEINEITIGSELYGIDYSENKNNSTVRSYLYKLRNKLADYYKEAGTNESLLFNISKGQCNLNFLSPTEYYKSQGEKSESLSIPIKYLKISAGVLLLSMLSFLLVKTIVDKPNFIWEAYFDTNSENLLIVSDQFVVGEKFPDGKERAVLYSEVKNNSDFINYSQKHPEKSLHLTDYTVMSKMAPYTVNVLSNWFATNKSRFHLKLESKLNYDDARTHNTLFVGQYKTMNLSQSLFLKDSKVFSTFGDGFKYHNGDTEKVYNTRFGGIQKVEYAMVSYYPLGDGKNALYFVSNNDIGVMATVRNFTDKKWLNEFSSQLPKEAKYFNALFEVSGLQRTDISCKLVELEVLK</sequence>
<comment type="caution">
    <text evidence="1">The sequence shown here is derived from an EMBL/GenBank/DDBJ whole genome shotgun (WGS) entry which is preliminary data.</text>
</comment>
<organism evidence="1 2">
    <name type="scientific">Labilibaculum filiforme</name>
    <dbReference type="NCBI Taxonomy" id="1940526"/>
    <lineage>
        <taxon>Bacteria</taxon>
        <taxon>Pseudomonadati</taxon>
        <taxon>Bacteroidota</taxon>
        <taxon>Bacteroidia</taxon>
        <taxon>Marinilabiliales</taxon>
        <taxon>Marinifilaceae</taxon>
        <taxon>Labilibaculum</taxon>
    </lineage>
</organism>
<evidence type="ECO:0000313" key="2">
    <source>
        <dbReference type="Proteomes" id="UP000233535"/>
    </source>
</evidence>
<evidence type="ECO:0000313" key="1">
    <source>
        <dbReference type="EMBL" id="PKQ65011.1"/>
    </source>
</evidence>
<accession>A0A2N3I3Y0</accession>
<dbReference type="OrthoDB" id="1295312at2"/>
<dbReference type="Proteomes" id="UP000233535">
    <property type="component" value="Unassembled WGS sequence"/>
</dbReference>
<keyword evidence="2" id="KW-1185">Reference proteome</keyword>
<protein>
    <submittedName>
        <fullName evidence="1">Uncharacterized protein</fullName>
    </submittedName>
</protein>
<proteinExistence type="predicted"/>
<reference evidence="1 2" key="1">
    <citation type="journal article" date="2017" name="Front. Microbiol.">
        <title>Labilibaculum manganireducens gen. nov., sp. nov. and Labilibaculum filiforme sp. nov., Novel Bacteroidetes Isolated from Subsurface Sediments of the Baltic Sea.</title>
        <authorList>
            <person name="Vandieken V."/>
            <person name="Marshall I.P."/>
            <person name="Niemann H."/>
            <person name="Engelen B."/>
            <person name="Cypionka H."/>
        </authorList>
    </citation>
    <scope>NUCLEOTIDE SEQUENCE [LARGE SCALE GENOMIC DNA]</scope>
    <source>
        <strain evidence="1 2">59.16B</strain>
    </source>
</reference>
<dbReference type="RefSeq" id="WP_101260116.1">
    <property type="nucleotide sequence ID" value="NZ_MVDD01000002.1"/>
</dbReference>